<organism evidence="4 5">
    <name type="scientific">Candidatus Clostridium eludens</name>
    <dbReference type="NCBI Taxonomy" id="3381663"/>
    <lineage>
        <taxon>Bacteria</taxon>
        <taxon>Bacillati</taxon>
        <taxon>Bacillota</taxon>
        <taxon>Clostridia</taxon>
        <taxon>Eubacteriales</taxon>
        <taxon>Clostridiaceae</taxon>
        <taxon>Clostridium</taxon>
    </lineage>
</organism>
<evidence type="ECO:0000313" key="5">
    <source>
        <dbReference type="Proteomes" id="UP001623660"/>
    </source>
</evidence>
<dbReference type="PANTHER" id="PTHR30328">
    <property type="entry name" value="TRANSCRIPTIONAL REPRESSOR"/>
    <property type="match status" value="1"/>
</dbReference>
<evidence type="ECO:0000313" key="4">
    <source>
        <dbReference type="EMBL" id="MFL0194053.1"/>
    </source>
</evidence>
<dbReference type="PROSITE" id="PS50977">
    <property type="entry name" value="HTH_TETR_2"/>
    <property type="match status" value="1"/>
</dbReference>
<dbReference type="EMBL" id="JBJHZX010000001">
    <property type="protein sequence ID" value="MFL0194053.1"/>
    <property type="molecule type" value="Genomic_DNA"/>
</dbReference>
<evidence type="ECO:0000259" key="3">
    <source>
        <dbReference type="PROSITE" id="PS50977"/>
    </source>
</evidence>
<dbReference type="InterPro" id="IPR050109">
    <property type="entry name" value="HTH-type_TetR-like_transc_reg"/>
</dbReference>
<dbReference type="PANTHER" id="PTHR30328:SF54">
    <property type="entry name" value="HTH-TYPE TRANSCRIPTIONAL REPRESSOR SCO4008"/>
    <property type="match status" value="1"/>
</dbReference>
<evidence type="ECO:0000256" key="1">
    <source>
        <dbReference type="ARBA" id="ARBA00023125"/>
    </source>
</evidence>
<protein>
    <submittedName>
        <fullName evidence="4">TetR/AcrR family transcriptional regulator</fullName>
    </submittedName>
</protein>
<dbReference type="Gene3D" id="1.10.357.10">
    <property type="entry name" value="Tetracycline Repressor, domain 2"/>
    <property type="match status" value="1"/>
</dbReference>
<keyword evidence="5" id="KW-1185">Reference proteome</keyword>
<name>A0ABW8SDU9_9CLOT</name>
<accession>A0ABW8SDU9</accession>
<dbReference type="Pfam" id="PF00440">
    <property type="entry name" value="TetR_N"/>
    <property type="match status" value="1"/>
</dbReference>
<dbReference type="Proteomes" id="UP001623660">
    <property type="component" value="Unassembled WGS sequence"/>
</dbReference>
<proteinExistence type="predicted"/>
<sequence length="212" mass="24705">MPKNTFFNLNEEKQESVMRAAIDEFLKYGFEKGNIGNIAKNAGIAKGSIYQYFKNKKELFLYSVNWSVDLLLKKYNRYIMPKDTNIFDYFYESSKEILIQFREEKDIVIFIQDVFLGKYSSMTDESITAMMDIMDDYVLKLIQEGKNNGSIRKDIDDSILSLFLTGASMKIKESMLKKARNKGTDIIYEDFETYENDIKAMMELLKNGMGVK</sequence>
<dbReference type="SUPFAM" id="SSF46689">
    <property type="entry name" value="Homeodomain-like"/>
    <property type="match status" value="1"/>
</dbReference>
<reference evidence="4 5" key="1">
    <citation type="submission" date="2024-11" db="EMBL/GenBank/DDBJ databases">
        <authorList>
            <person name="Heng Y.C."/>
            <person name="Lim A.C.H."/>
            <person name="Lee J.K.Y."/>
            <person name="Kittelmann S."/>
        </authorList>
    </citation>
    <scope>NUCLEOTIDE SEQUENCE [LARGE SCALE GENOMIC DNA]</scope>
    <source>
        <strain evidence="4 5">WILCCON 0269</strain>
    </source>
</reference>
<dbReference type="PRINTS" id="PR00455">
    <property type="entry name" value="HTHTETR"/>
</dbReference>
<gene>
    <name evidence="4" type="ORF">ACJDU8_00390</name>
</gene>
<dbReference type="RefSeq" id="WP_406790176.1">
    <property type="nucleotide sequence ID" value="NZ_JBJHZX010000001.1"/>
</dbReference>
<feature type="domain" description="HTH tetR-type" evidence="3">
    <location>
        <begin position="11"/>
        <end position="71"/>
    </location>
</feature>
<feature type="DNA-binding region" description="H-T-H motif" evidence="2">
    <location>
        <begin position="34"/>
        <end position="53"/>
    </location>
</feature>
<dbReference type="InterPro" id="IPR009057">
    <property type="entry name" value="Homeodomain-like_sf"/>
</dbReference>
<evidence type="ECO:0000256" key="2">
    <source>
        <dbReference type="PROSITE-ProRule" id="PRU00335"/>
    </source>
</evidence>
<keyword evidence="1 2" id="KW-0238">DNA-binding</keyword>
<dbReference type="InterPro" id="IPR001647">
    <property type="entry name" value="HTH_TetR"/>
</dbReference>
<comment type="caution">
    <text evidence="4">The sequence shown here is derived from an EMBL/GenBank/DDBJ whole genome shotgun (WGS) entry which is preliminary data.</text>
</comment>